<sequence>MLKRSVSTISREIKRNSNIYGCYDASYAHKKWELDNAIQEHK</sequence>
<evidence type="ECO:0000313" key="2">
    <source>
        <dbReference type="Proteomes" id="UP000318927"/>
    </source>
</evidence>
<reference evidence="1 2" key="1">
    <citation type="journal article" date="2019" name="Microbiol. Resour. Announc.">
        <title>Complete Genome Sequences of Three Mycoplasma anserisalpingitis (Mycoplasma sp. 1220) Strains.</title>
        <authorList>
            <person name="Grozner D."/>
            <person name="Forro B."/>
            <person name="Kovacs A.B."/>
            <person name="Marton S."/>
            <person name="Banyai K."/>
            <person name="Kreizinger Z."/>
            <person name="Sulyok K.M."/>
            <person name="Gyuranecz M."/>
        </authorList>
    </citation>
    <scope>NUCLEOTIDE SEQUENCE [LARGE SCALE GENOMIC DNA]</scope>
    <source>
        <strain evidence="1 2">ATCC:BAA-2147</strain>
    </source>
</reference>
<proteinExistence type="predicted"/>
<accession>A0A5B8JZL1</accession>
<dbReference type="RefSeq" id="WP_146368377.1">
    <property type="nucleotide sequence ID" value="NZ_CP042295.1"/>
</dbReference>
<evidence type="ECO:0008006" key="3">
    <source>
        <dbReference type="Google" id="ProtNLM"/>
    </source>
</evidence>
<dbReference type="AlphaFoldDB" id="A0A5B8JZL1"/>
<gene>
    <name evidence="1" type="ORF">FRW55_01145</name>
</gene>
<dbReference type="EMBL" id="CP042295">
    <property type="protein sequence ID" value="QDY86768.1"/>
    <property type="molecule type" value="Genomic_DNA"/>
</dbReference>
<keyword evidence="2" id="KW-1185">Reference proteome</keyword>
<name>A0A5B8JZL1_9MOLU</name>
<protein>
    <recommendedName>
        <fullName evidence="3">Helix-turn-helix domain-containing protein</fullName>
    </recommendedName>
</protein>
<dbReference type="OrthoDB" id="9803231at2"/>
<dbReference type="Proteomes" id="UP000318927">
    <property type="component" value="Chromosome"/>
</dbReference>
<evidence type="ECO:0000313" key="1">
    <source>
        <dbReference type="EMBL" id="QDY86768.1"/>
    </source>
</evidence>
<dbReference type="KEGG" id="mans:FRW55_01145"/>
<organism evidence="1 2">
    <name type="scientific">Mycoplasma anserisalpingitidis</name>
    <dbReference type="NCBI Taxonomy" id="519450"/>
    <lineage>
        <taxon>Bacteria</taxon>
        <taxon>Bacillati</taxon>
        <taxon>Mycoplasmatota</taxon>
        <taxon>Mollicutes</taxon>
        <taxon>Mycoplasmataceae</taxon>
        <taxon>Mycoplasma</taxon>
    </lineage>
</organism>